<dbReference type="EMBL" id="FN543107">
    <property type="protein sequence ID" value="CBA32153.1"/>
    <property type="molecule type" value="Genomic_DNA"/>
</dbReference>
<dbReference type="Pfam" id="PF04011">
    <property type="entry name" value="LemA"/>
    <property type="match status" value="1"/>
</dbReference>
<keyword evidence="5 6" id="KW-0472">Membrane</keyword>
<keyword evidence="4 6" id="KW-1133">Transmembrane helix</keyword>
<dbReference type="GO" id="GO:0016020">
    <property type="term" value="C:membrane"/>
    <property type="evidence" value="ECO:0007669"/>
    <property type="project" value="UniProtKB-SubCell"/>
</dbReference>
<evidence type="ECO:0008006" key="8">
    <source>
        <dbReference type="Google" id="ProtNLM"/>
    </source>
</evidence>
<evidence type="ECO:0000256" key="6">
    <source>
        <dbReference type="SAM" id="Phobius"/>
    </source>
</evidence>
<keyword evidence="3 6" id="KW-0812">Transmembrane</keyword>
<dbReference type="InterPro" id="IPR007156">
    <property type="entry name" value="MamQ_LemA"/>
</dbReference>
<feature type="transmembrane region" description="Helical" evidence="6">
    <location>
        <begin position="6"/>
        <end position="23"/>
    </location>
</feature>
<evidence type="ECO:0000313" key="7">
    <source>
        <dbReference type="EMBL" id="CBA32153.1"/>
    </source>
</evidence>
<evidence type="ECO:0000256" key="2">
    <source>
        <dbReference type="ARBA" id="ARBA00008854"/>
    </source>
</evidence>
<reference evidence="7" key="1">
    <citation type="journal article" date="2010" name="Nature">
        <title>The Dynamic genome of Hydra.</title>
        <authorList>
            <person name="Chapman J.A."/>
            <person name="Kirkness E.F."/>
            <person name="Simakov O."/>
            <person name="Hampson S.E."/>
            <person name="Mitros T."/>
            <person name="Weinmaier T."/>
            <person name="Rattei T."/>
            <person name="Balasubramanian P.G."/>
            <person name="Borman J."/>
            <person name="Busam D."/>
            <person name="Disbennett K."/>
            <person name="Pfannkoch C."/>
            <person name="Sumin N."/>
            <person name="Sutton G."/>
            <person name="Viswanathan L."/>
            <person name="Walenz B."/>
            <person name="Goodstein D.M."/>
            <person name="Hellsten U."/>
            <person name="Kawashima T."/>
            <person name="Prochnik S.E."/>
            <person name="Putnam N.H."/>
            <person name="Shu S."/>
            <person name="Blumberg B."/>
            <person name="Dana C.E."/>
            <person name="Gee L."/>
            <person name="Kibler D.F."/>
            <person name="Law L."/>
            <person name="Lindgens D."/>
            <person name="Martinez D.E."/>
            <person name="Peng J."/>
            <person name="Wigge P.A."/>
            <person name="Bertulat B."/>
            <person name="Guder C."/>
            <person name="Nakamura Y."/>
            <person name="Ozbek S."/>
            <person name="Watanabe H."/>
            <person name="Khalturin K."/>
            <person name="Hemmrich G."/>
            <person name="Franke A."/>
            <person name="Augustin R."/>
            <person name="Fraune S."/>
            <person name="Hayakawa E."/>
            <person name="Hayakawa S."/>
            <person name="Hirose M."/>
            <person name="Hwang J."/>
            <person name="Ikeo K."/>
            <person name="Nishimiya-Fujisawa C."/>
            <person name="Ogura A."/>
            <person name="Takahashi T."/>
            <person name="Steinmetz P.R."/>
            <person name="Zhang X."/>
            <person name="Aufschnaiter R."/>
            <person name="Eder M.K."/>
            <person name="Gorny A.K."/>
            <person name="Salvenmoser W."/>
            <person name="Heimberg A.M."/>
            <person name="Wheeler B.M."/>
            <person name="Peterson K.J."/>
            <person name="Boettger A."/>
            <person name="Tischler P."/>
            <person name="Wolf A."/>
            <person name="Gojobori T."/>
            <person name="Remington K.A."/>
            <person name="Strausberg R.L."/>
            <person name="Venter J."/>
            <person name="Technau U."/>
            <person name="Hobmayer B."/>
            <person name="Bosch T.C."/>
            <person name="Holstein T.W."/>
            <person name="Fujisawa T."/>
            <person name="Bode H.R."/>
            <person name="David C.N."/>
            <person name="Rokhsar D.S."/>
            <person name="Steele R.E."/>
        </authorList>
    </citation>
    <scope>NUCLEOTIDE SEQUENCE</scope>
</reference>
<organism evidence="7">
    <name type="scientific">Curvibacter symbiont subsp. Hydra magnipapillata</name>
    <dbReference type="NCBI Taxonomy" id="667019"/>
    <lineage>
        <taxon>Bacteria</taxon>
        <taxon>Pseudomonadati</taxon>
        <taxon>Pseudomonadota</taxon>
        <taxon>Betaproteobacteria</taxon>
        <taxon>Burkholderiales</taxon>
        <taxon>Comamonadaceae</taxon>
        <taxon>Curvibacter</taxon>
    </lineage>
</organism>
<protein>
    <recommendedName>
        <fullName evidence="8">LemA family protein</fullName>
    </recommendedName>
</protein>
<evidence type="ECO:0000256" key="4">
    <source>
        <dbReference type="ARBA" id="ARBA00022989"/>
    </source>
</evidence>
<evidence type="ECO:0000256" key="1">
    <source>
        <dbReference type="ARBA" id="ARBA00004167"/>
    </source>
</evidence>
<comment type="similarity">
    <text evidence="2">Belongs to the LemA family.</text>
</comment>
<evidence type="ECO:0000256" key="5">
    <source>
        <dbReference type="ARBA" id="ARBA00023136"/>
    </source>
</evidence>
<proteinExistence type="inferred from homology"/>
<sequence>MDTSIWLWLAVAAVIFWLVGLYNRLMRLRSRALDVLTALERQVRSSLMLLETFAQSAQMAALTATNSPQDMEAEWMEVVRAAQVVEAIWYAPRKNSLSQTAQQKRSDSLVALQSAWSTWANTPPDLAGAPVPEEMQAEWSAIQNKVKAIQEALNAIIENYNDAIAEYPARWVAGWMGFESSTKI</sequence>
<comment type="subcellular location">
    <subcellularLocation>
        <location evidence="1">Membrane</location>
        <topology evidence="1">Single-pass membrane protein</topology>
    </subcellularLocation>
</comment>
<evidence type="ECO:0000256" key="3">
    <source>
        <dbReference type="ARBA" id="ARBA00022692"/>
    </source>
</evidence>
<name>C9YER4_CURXX</name>
<gene>
    <name evidence="7" type="ORF">Csp_D30700</name>
</gene>
<dbReference type="SUPFAM" id="SSF140478">
    <property type="entry name" value="LemA-like"/>
    <property type="match status" value="1"/>
</dbReference>
<accession>C9YER4</accession>
<dbReference type="Gene3D" id="1.20.1440.20">
    <property type="entry name" value="LemA-like domain"/>
    <property type="match status" value="1"/>
</dbReference>
<dbReference type="AlphaFoldDB" id="C9YER4"/>
<dbReference type="InterPro" id="IPR023353">
    <property type="entry name" value="LemA-like_dom_sf"/>
</dbReference>